<keyword evidence="5" id="KW-0949">S-adenosyl-L-methionine</keyword>
<dbReference type="InterPro" id="IPR017985">
    <property type="entry name" value="MeTrfase_CN4_CS"/>
</dbReference>
<sequence>MKSQILQGDAIDIIKKILAESINCVVTSPPYYGLR</sequence>
<comment type="similarity">
    <text evidence="1">Belongs to the N(4)/N(6)-methyltransferase family. N(4) subfamily.</text>
</comment>
<dbReference type="PROSITE" id="PS00093">
    <property type="entry name" value="N4_MTASE"/>
    <property type="match status" value="1"/>
</dbReference>
<evidence type="ECO:0000313" key="8">
    <source>
        <dbReference type="EMBL" id="KKN35544.1"/>
    </source>
</evidence>
<proteinExistence type="inferred from homology"/>
<name>A0A0F9PZA9_9ZZZZ</name>
<dbReference type="InterPro" id="IPR029063">
    <property type="entry name" value="SAM-dependent_MTases_sf"/>
</dbReference>
<dbReference type="GO" id="GO:0032259">
    <property type="term" value="P:methylation"/>
    <property type="evidence" value="ECO:0007669"/>
    <property type="project" value="UniProtKB-KW"/>
</dbReference>
<dbReference type="Gene3D" id="3.40.50.150">
    <property type="entry name" value="Vaccinia Virus protein VP39"/>
    <property type="match status" value="1"/>
</dbReference>
<reference evidence="8" key="1">
    <citation type="journal article" date="2015" name="Nature">
        <title>Complex archaea that bridge the gap between prokaryotes and eukaryotes.</title>
        <authorList>
            <person name="Spang A."/>
            <person name="Saw J.H."/>
            <person name="Jorgensen S.L."/>
            <person name="Zaremba-Niedzwiedzka K."/>
            <person name="Martijn J."/>
            <person name="Lind A.E."/>
            <person name="van Eijk R."/>
            <person name="Schleper C."/>
            <person name="Guy L."/>
            <person name="Ettema T.J."/>
        </authorList>
    </citation>
    <scope>NUCLEOTIDE SEQUENCE</scope>
</reference>
<dbReference type="GO" id="GO:0009307">
    <property type="term" value="P:DNA restriction-modification system"/>
    <property type="evidence" value="ECO:0007669"/>
    <property type="project" value="UniProtKB-KW"/>
</dbReference>
<evidence type="ECO:0000256" key="4">
    <source>
        <dbReference type="ARBA" id="ARBA00022679"/>
    </source>
</evidence>
<gene>
    <name evidence="8" type="ORF">LCGC14_0782350</name>
</gene>
<evidence type="ECO:0000256" key="1">
    <source>
        <dbReference type="ARBA" id="ARBA00010203"/>
    </source>
</evidence>
<accession>A0A0F9PZA9</accession>
<dbReference type="GO" id="GO:0003677">
    <property type="term" value="F:DNA binding"/>
    <property type="evidence" value="ECO:0007669"/>
    <property type="project" value="InterPro"/>
</dbReference>
<evidence type="ECO:0000256" key="7">
    <source>
        <dbReference type="ARBA" id="ARBA00049120"/>
    </source>
</evidence>
<dbReference type="GO" id="GO:0015667">
    <property type="term" value="F:site-specific DNA-methyltransferase (cytosine-N4-specific) activity"/>
    <property type="evidence" value="ECO:0007669"/>
    <property type="project" value="UniProtKB-EC"/>
</dbReference>
<evidence type="ECO:0000256" key="3">
    <source>
        <dbReference type="ARBA" id="ARBA00022603"/>
    </source>
</evidence>
<organism evidence="8">
    <name type="scientific">marine sediment metagenome</name>
    <dbReference type="NCBI Taxonomy" id="412755"/>
    <lineage>
        <taxon>unclassified sequences</taxon>
        <taxon>metagenomes</taxon>
        <taxon>ecological metagenomes</taxon>
    </lineage>
</organism>
<protein>
    <recommendedName>
        <fullName evidence="2">site-specific DNA-methyltransferase (cytosine-N(4)-specific)</fullName>
        <ecNumber evidence="2">2.1.1.113</ecNumber>
    </recommendedName>
</protein>
<evidence type="ECO:0000256" key="6">
    <source>
        <dbReference type="ARBA" id="ARBA00022747"/>
    </source>
</evidence>
<feature type="non-terminal residue" evidence="8">
    <location>
        <position position="35"/>
    </location>
</feature>
<dbReference type="SUPFAM" id="SSF53335">
    <property type="entry name" value="S-adenosyl-L-methionine-dependent methyltransferases"/>
    <property type="match status" value="1"/>
</dbReference>
<evidence type="ECO:0000256" key="2">
    <source>
        <dbReference type="ARBA" id="ARBA00012185"/>
    </source>
</evidence>
<dbReference type="EC" id="2.1.1.113" evidence="2"/>
<dbReference type="AlphaFoldDB" id="A0A0F9PZA9"/>
<keyword evidence="3" id="KW-0489">Methyltransferase</keyword>
<evidence type="ECO:0000256" key="5">
    <source>
        <dbReference type="ARBA" id="ARBA00022691"/>
    </source>
</evidence>
<comment type="catalytic activity">
    <reaction evidence="7">
        <text>a 2'-deoxycytidine in DNA + S-adenosyl-L-methionine = an N(4)-methyl-2'-deoxycytidine in DNA + S-adenosyl-L-homocysteine + H(+)</text>
        <dbReference type="Rhea" id="RHEA:16857"/>
        <dbReference type="Rhea" id="RHEA-COMP:11369"/>
        <dbReference type="Rhea" id="RHEA-COMP:13674"/>
        <dbReference type="ChEBI" id="CHEBI:15378"/>
        <dbReference type="ChEBI" id="CHEBI:57856"/>
        <dbReference type="ChEBI" id="CHEBI:59789"/>
        <dbReference type="ChEBI" id="CHEBI:85452"/>
        <dbReference type="ChEBI" id="CHEBI:137933"/>
        <dbReference type="EC" id="2.1.1.113"/>
    </reaction>
</comment>
<comment type="caution">
    <text evidence="8">The sequence shown here is derived from an EMBL/GenBank/DDBJ whole genome shotgun (WGS) entry which is preliminary data.</text>
</comment>
<dbReference type="EMBL" id="LAZR01002030">
    <property type="protein sequence ID" value="KKN35544.1"/>
    <property type="molecule type" value="Genomic_DNA"/>
</dbReference>
<keyword evidence="4" id="KW-0808">Transferase</keyword>
<keyword evidence="6" id="KW-0680">Restriction system</keyword>